<sequence length="270" mass="27915">MFDFGFDQAAGLRAEPARASGPSVMPVASPAQPARAYELLCTLAAHLSALGREVVIIDATASETPVRRGNDGAHLGLLHAMHDPSICGLARSGEGVDWLVMPGALGMQALQQTAQASGGAVALSRLLAPFGPRALVLLFAPPQGLATLLAGLPARALVPVLPQPQASIDAYGAIKLLHAAGVSPVLAPLEQGLAPEAVPLQQVVDTVADCAQRYLGLPLDTWPLNTWGLRVQESALTRCDPRAGAPAGLWQPHFSAPQAGRAATAHTTWS</sequence>
<gene>
    <name evidence="1" type="ORF">H010_24699</name>
</gene>
<proteinExistence type="predicted"/>
<keyword evidence="2" id="KW-1185">Reference proteome</keyword>
<dbReference type="OrthoDB" id="8912320at2"/>
<protein>
    <submittedName>
        <fullName evidence="1">Uncharacterized protein</fullName>
    </submittedName>
</protein>
<comment type="caution">
    <text evidence="1">The sequence shown here is derived from an EMBL/GenBank/DDBJ whole genome shotgun (WGS) entry which is preliminary data.</text>
</comment>
<dbReference type="EMBL" id="AOGK01000043">
    <property type="protein sequence ID" value="MDG5978474.1"/>
    <property type="molecule type" value="Genomic_DNA"/>
</dbReference>
<organism evidence="1 2">
    <name type="scientific">Hydrogenophaga taeniospiralis CCUG 15921</name>
    <dbReference type="NCBI Taxonomy" id="1281780"/>
    <lineage>
        <taxon>Bacteria</taxon>
        <taxon>Pseudomonadati</taxon>
        <taxon>Pseudomonadota</taxon>
        <taxon>Betaproteobacteria</taxon>
        <taxon>Burkholderiales</taxon>
        <taxon>Comamonadaceae</taxon>
        <taxon>Hydrogenophaga</taxon>
    </lineage>
</organism>
<evidence type="ECO:0000313" key="1">
    <source>
        <dbReference type="EMBL" id="MDG5978474.1"/>
    </source>
</evidence>
<dbReference type="Proteomes" id="UP001152876">
    <property type="component" value="Unassembled WGS sequence"/>
</dbReference>
<dbReference type="AlphaFoldDB" id="A0A9X4NY89"/>
<reference evidence="1" key="1">
    <citation type="submission" date="2013-01" db="EMBL/GenBank/DDBJ databases">
        <title>Genome draft of Hydrogenophaga taeniospiralis 2K1.</title>
        <authorList>
            <person name="Gomila M."/>
            <person name="Lalucat J."/>
        </authorList>
    </citation>
    <scope>NUCLEOTIDE SEQUENCE</scope>
    <source>
        <strain evidence="1">CCUG 15921</strain>
    </source>
</reference>
<dbReference type="RefSeq" id="WP_068171782.1">
    <property type="nucleotide sequence ID" value="NZ_AOGK01000043.1"/>
</dbReference>
<evidence type="ECO:0000313" key="2">
    <source>
        <dbReference type="Proteomes" id="UP001152876"/>
    </source>
</evidence>
<name>A0A9X4NY89_9BURK</name>
<accession>A0A9X4NY89</accession>